<reference evidence="1" key="1">
    <citation type="journal article" date="2020" name="Stud. Mycol.">
        <title>101 Dothideomycetes genomes: a test case for predicting lifestyles and emergence of pathogens.</title>
        <authorList>
            <person name="Haridas S."/>
            <person name="Albert R."/>
            <person name="Binder M."/>
            <person name="Bloem J."/>
            <person name="Labutti K."/>
            <person name="Salamov A."/>
            <person name="Andreopoulos B."/>
            <person name="Baker S."/>
            <person name="Barry K."/>
            <person name="Bills G."/>
            <person name="Bluhm B."/>
            <person name="Cannon C."/>
            <person name="Castanera R."/>
            <person name="Culley D."/>
            <person name="Daum C."/>
            <person name="Ezra D."/>
            <person name="Gonzalez J."/>
            <person name="Henrissat B."/>
            <person name="Kuo A."/>
            <person name="Liang C."/>
            <person name="Lipzen A."/>
            <person name="Lutzoni F."/>
            <person name="Magnuson J."/>
            <person name="Mondo S."/>
            <person name="Nolan M."/>
            <person name="Ohm R."/>
            <person name="Pangilinan J."/>
            <person name="Park H.-J."/>
            <person name="Ramirez L."/>
            <person name="Alfaro M."/>
            <person name="Sun H."/>
            <person name="Tritt A."/>
            <person name="Yoshinaga Y."/>
            <person name="Zwiers L.-H."/>
            <person name="Turgeon B."/>
            <person name="Goodwin S."/>
            <person name="Spatafora J."/>
            <person name="Crous P."/>
            <person name="Grigoriev I."/>
        </authorList>
    </citation>
    <scope>NUCLEOTIDE SEQUENCE</scope>
    <source>
        <strain evidence="1">CBS 110217</strain>
    </source>
</reference>
<name>A0A9P4GY02_9PLEO</name>
<organism evidence="1 2">
    <name type="scientific">Setomelanomma holmii</name>
    <dbReference type="NCBI Taxonomy" id="210430"/>
    <lineage>
        <taxon>Eukaryota</taxon>
        <taxon>Fungi</taxon>
        <taxon>Dikarya</taxon>
        <taxon>Ascomycota</taxon>
        <taxon>Pezizomycotina</taxon>
        <taxon>Dothideomycetes</taxon>
        <taxon>Pleosporomycetidae</taxon>
        <taxon>Pleosporales</taxon>
        <taxon>Pleosporineae</taxon>
        <taxon>Phaeosphaeriaceae</taxon>
        <taxon>Setomelanomma</taxon>
    </lineage>
</organism>
<protein>
    <submittedName>
        <fullName evidence="1">Uncharacterized protein</fullName>
    </submittedName>
</protein>
<evidence type="ECO:0000313" key="1">
    <source>
        <dbReference type="EMBL" id="KAF2024988.1"/>
    </source>
</evidence>
<dbReference type="EMBL" id="ML978278">
    <property type="protein sequence ID" value="KAF2024988.1"/>
    <property type="molecule type" value="Genomic_DNA"/>
</dbReference>
<accession>A0A9P4GY02</accession>
<feature type="non-terminal residue" evidence="1">
    <location>
        <position position="162"/>
    </location>
</feature>
<gene>
    <name evidence="1" type="ORF">EK21DRAFT_18747</name>
</gene>
<sequence>MTGLPDNTLVWIDMVYKKPIHVAFETVTVISTFGPYTNSTYDQNLLRQRLYEMCDADPQHLISHNLVDNAMTPSLEQLHLLQANRADGERLFTVYVKDDDHGFCIKVDGSIEDMIRRRLDPEGLRLLPDDWVSTFCSKKEAMHYADTQLKEANPYEEVVIPL</sequence>
<dbReference type="AlphaFoldDB" id="A0A9P4GY02"/>
<keyword evidence="2" id="KW-1185">Reference proteome</keyword>
<comment type="caution">
    <text evidence="1">The sequence shown here is derived from an EMBL/GenBank/DDBJ whole genome shotgun (WGS) entry which is preliminary data.</text>
</comment>
<dbReference type="OrthoDB" id="10573185at2759"/>
<dbReference type="Proteomes" id="UP000799777">
    <property type="component" value="Unassembled WGS sequence"/>
</dbReference>
<proteinExistence type="predicted"/>
<evidence type="ECO:0000313" key="2">
    <source>
        <dbReference type="Proteomes" id="UP000799777"/>
    </source>
</evidence>